<name>A0AAN7P709_9COLE</name>
<sequence length="159" mass="18245">MSSNDSESICTLATTSDFSSSDSEDHDGKHENGNMMWKILHKRSGSYDNKNVNHVASKSTYDSVNVYQSKQVHVGNVTYISRPISLNQKFVISDTKKKITKKITVFRNYETGEEDLHHNTNYVIHIEQTIKFSKNSYKKLFANALYKFMELCMQFIDGA</sequence>
<dbReference type="EMBL" id="JARPUR010000004">
    <property type="protein sequence ID" value="KAK4877208.1"/>
    <property type="molecule type" value="Genomic_DNA"/>
</dbReference>
<reference evidence="3" key="1">
    <citation type="submission" date="2023-01" db="EMBL/GenBank/DDBJ databases">
        <title>Key to firefly adult light organ development and bioluminescence: homeobox transcription factors regulate luciferase expression and transportation to peroxisome.</title>
        <authorList>
            <person name="Fu X."/>
        </authorList>
    </citation>
    <scope>NUCLEOTIDE SEQUENCE [LARGE SCALE GENOMIC DNA]</scope>
</reference>
<protein>
    <submittedName>
        <fullName evidence="2">Uncharacterized protein</fullName>
    </submittedName>
</protein>
<evidence type="ECO:0000313" key="2">
    <source>
        <dbReference type="EMBL" id="KAK4877208.1"/>
    </source>
</evidence>
<proteinExistence type="predicted"/>
<dbReference type="AlphaFoldDB" id="A0AAN7P709"/>
<feature type="region of interest" description="Disordered" evidence="1">
    <location>
        <begin position="1"/>
        <end position="32"/>
    </location>
</feature>
<organism evidence="2 3">
    <name type="scientific">Aquatica leii</name>
    <dbReference type="NCBI Taxonomy" id="1421715"/>
    <lineage>
        <taxon>Eukaryota</taxon>
        <taxon>Metazoa</taxon>
        <taxon>Ecdysozoa</taxon>
        <taxon>Arthropoda</taxon>
        <taxon>Hexapoda</taxon>
        <taxon>Insecta</taxon>
        <taxon>Pterygota</taxon>
        <taxon>Neoptera</taxon>
        <taxon>Endopterygota</taxon>
        <taxon>Coleoptera</taxon>
        <taxon>Polyphaga</taxon>
        <taxon>Elateriformia</taxon>
        <taxon>Elateroidea</taxon>
        <taxon>Lampyridae</taxon>
        <taxon>Luciolinae</taxon>
        <taxon>Aquatica</taxon>
    </lineage>
</organism>
<keyword evidence="3" id="KW-1185">Reference proteome</keyword>
<evidence type="ECO:0000313" key="3">
    <source>
        <dbReference type="Proteomes" id="UP001353858"/>
    </source>
</evidence>
<dbReference type="Proteomes" id="UP001353858">
    <property type="component" value="Unassembled WGS sequence"/>
</dbReference>
<comment type="caution">
    <text evidence="2">The sequence shown here is derived from an EMBL/GenBank/DDBJ whole genome shotgun (WGS) entry which is preliminary data.</text>
</comment>
<gene>
    <name evidence="2" type="ORF">RN001_009714</name>
</gene>
<feature type="compositionally biased region" description="Polar residues" evidence="1">
    <location>
        <begin position="1"/>
        <end position="15"/>
    </location>
</feature>
<evidence type="ECO:0000256" key="1">
    <source>
        <dbReference type="SAM" id="MobiDB-lite"/>
    </source>
</evidence>
<accession>A0AAN7P709</accession>